<dbReference type="AlphaFoldDB" id="A0A0G0KWR7"/>
<evidence type="ECO:0000313" key="3">
    <source>
        <dbReference type="EMBL" id="KKQ44966.1"/>
    </source>
</evidence>
<accession>A0A0G0KWR7</accession>
<dbReference type="PANTHER" id="PTHR33392:SF6">
    <property type="entry name" value="POLYISOPRENYL-TEICHOIC ACID--PEPTIDOGLYCAN TEICHOIC ACID TRANSFERASE TAGU"/>
    <property type="match status" value="1"/>
</dbReference>
<evidence type="ECO:0000256" key="1">
    <source>
        <dbReference type="ARBA" id="ARBA00006068"/>
    </source>
</evidence>
<dbReference type="Pfam" id="PF03816">
    <property type="entry name" value="LytR_cpsA_psr"/>
    <property type="match status" value="1"/>
</dbReference>
<dbReference type="InterPro" id="IPR004474">
    <property type="entry name" value="LytR_CpsA_psr"/>
</dbReference>
<comment type="similarity">
    <text evidence="1">Belongs to the LytR/CpsA/Psr (LCP) family.</text>
</comment>
<organism evidence="3 4">
    <name type="scientific">Candidatus Woesebacteria bacterium GW2011_GWA1_37_8</name>
    <dbReference type="NCBI Taxonomy" id="1618546"/>
    <lineage>
        <taxon>Bacteria</taxon>
        <taxon>Candidatus Woeseibacteriota</taxon>
    </lineage>
</organism>
<dbReference type="Gene3D" id="3.40.630.190">
    <property type="entry name" value="LCP protein"/>
    <property type="match status" value="1"/>
</dbReference>
<comment type="caution">
    <text evidence="3">The sequence shown here is derived from an EMBL/GenBank/DDBJ whole genome shotgun (WGS) entry which is preliminary data.</text>
</comment>
<protein>
    <submittedName>
        <fullName evidence="3">Cell envelope-related transcriptional attenuator</fullName>
    </submittedName>
</protein>
<dbReference type="InterPro" id="IPR050922">
    <property type="entry name" value="LytR/CpsA/Psr_CW_biosynth"/>
</dbReference>
<proteinExistence type="inferred from homology"/>
<sequence>MRKKITVFTLLLLGLFFISVSASYLFFIYKKVYVAPVSPPPNATPTPTPDPMAPKNILLLGYGGAGHEGGTLTDTMIVAHLIPKEKKVFLISIPRDIWVPIPMKNGTQNFKINHAFSIGVDEKRFPEKLPQYTGIAGAGLLSREMVGLVTGLKIDNFVSVNFEGFKNIVNILGGINIYVPYSFKDEYYPIKGKEDDTCGLTEEQLTAIHATLSGQLLEQEFKCRFETIEFTKGLILMDGETSLKFVRSRHSDINGGDFGRSLRQQAFIVAVKNKLLSFGSFTKLIPVINSISKNTQTDIDIKSALNFVSSNFEIGDFEIKTVTLTTDNVLTDTISSDKQYILIPKAGEGNWDEIHKFISDAVTQKPTVTQTPKVTN</sequence>
<evidence type="ECO:0000313" key="4">
    <source>
        <dbReference type="Proteomes" id="UP000034603"/>
    </source>
</evidence>
<evidence type="ECO:0000259" key="2">
    <source>
        <dbReference type="Pfam" id="PF03816"/>
    </source>
</evidence>
<gene>
    <name evidence="3" type="ORF">US62_C0020G0019</name>
</gene>
<dbReference type="EMBL" id="LBTR01000020">
    <property type="protein sequence ID" value="KKQ44966.1"/>
    <property type="molecule type" value="Genomic_DNA"/>
</dbReference>
<feature type="domain" description="Cell envelope-related transcriptional attenuator" evidence="2">
    <location>
        <begin position="73"/>
        <end position="276"/>
    </location>
</feature>
<dbReference type="PANTHER" id="PTHR33392">
    <property type="entry name" value="POLYISOPRENYL-TEICHOIC ACID--PEPTIDOGLYCAN TEICHOIC ACID TRANSFERASE TAGU"/>
    <property type="match status" value="1"/>
</dbReference>
<name>A0A0G0KWR7_9BACT</name>
<reference evidence="3 4" key="1">
    <citation type="journal article" date="2015" name="Nature">
        <title>rRNA introns, odd ribosomes, and small enigmatic genomes across a large radiation of phyla.</title>
        <authorList>
            <person name="Brown C.T."/>
            <person name="Hug L.A."/>
            <person name="Thomas B.C."/>
            <person name="Sharon I."/>
            <person name="Castelle C.J."/>
            <person name="Singh A."/>
            <person name="Wilkins M.J."/>
            <person name="Williams K.H."/>
            <person name="Banfield J.F."/>
        </authorList>
    </citation>
    <scope>NUCLEOTIDE SEQUENCE [LARGE SCALE GENOMIC DNA]</scope>
</reference>
<dbReference type="Proteomes" id="UP000034603">
    <property type="component" value="Unassembled WGS sequence"/>
</dbReference>